<feature type="binding site" evidence="6">
    <location>
        <position position="130"/>
    </location>
    <ligand>
        <name>Zn(2+)</name>
        <dbReference type="ChEBI" id="CHEBI:29105"/>
    </ligand>
</feature>
<evidence type="ECO:0000256" key="2">
    <source>
        <dbReference type="ARBA" id="ARBA00012925"/>
    </source>
</evidence>
<dbReference type="AlphaFoldDB" id="A0A254PRZ0"/>
<name>A0A254PRZ0_9BURK</name>
<reference evidence="7 8" key="1">
    <citation type="submission" date="2017-05" db="EMBL/GenBank/DDBJ databases">
        <title>Polynucleobacter sp. MWH-K35W1 isolated from the permanently anoxic monimolimnion of a meromictic lake.</title>
        <authorList>
            <person name="Hahn M.W."/>
        </authorList>
    </citation>
    <scope>NUCLEOTIDE SEQUENCE [LARGE SCALE GENOMIC DNA]</scope>
    <source>
        <strain evidence="7 8">MWH-K35W1</strain>
    </source>
</reference>
<evidence type="ECO:0000256" key="6">
    <source>
        <dbReference type="PIRSR" id="PIRSR601765-1"/>
    </source>
</evidence>
<keyword evidence="3 6" id="KW-0862">Zinc</keyword>
<dbReference type="SMART" id="SM00947">
    <property type="entry name" value="Pro_CA"/>
    <property type="match status" value="1"/>
</dbReference>
<protein>
    <recommendedName>
        <fullName evidence="2">carbonic anhydrase</fullName>
        <ecNumber evidence="2">4.2.1.1</ecNumber>
    </recommendedName>
</protein>
<comment type="similarity">
    <text evidence="1">Belongs to the beta-class carbonic anhydrase family.</text>
</comment>
<dbReference type="EC" id="4.2.1.1" evidence="2"/>
<dbReference type="PROSITE" id="PS00704">
    <property type="entry name" value="PROK_CO2_ANHYDRASE_1"/>
    <property type="match status" value="1"/>
</dbReference>
<feature type="binding site" evidence="6">
    <location>
        <position position="79"/>
    </location>
    <ligand>
        <name>Zn(2+)</name>
        <dbReference type="ChEBI" id="CHEBI:29105"/>
    </ligand>
</feature>
<dbReference type="Pfam" id="PF00484">
    <property type="entry name" value="Pro_CA"/>
    <property type="match status" value="1"/>
</dbReference>
<accession>A0A254PRZ0</accession>
<dbReference type="EMBL" id="NGUO01000021">
    <property type="protein sequence ID" value="OWS69279.1"/>
    <property type="molecule type" value="Genomic_DNA"/>
</dbReference>
<dbReference type="InterPro" id="IPR015892">
    <property type="entry name" value="Carbonic_anhydrase_CS"/>
</dbReference>
<evidence type="ECO:0000256" key="1">
    <source>
        <dbReference type="ARBA" id="ARBA00006217"/>
    </source>
</evidence>
<keyword evidence="8" id="KW-1185">Reference proteome</keyword>
<keyword evidence="4" id="KW-0456">Lyase</keyword>
<evidence type="ECO:0000256" key="5">
    <source>
        <dbReference type="ARBA" id="ARBA00048348"/>
    </source>
</evidence>
<dbReference type="Gene3D" id="3.40.1050.10">
    <property type="entry name" value="Carbonic anhydrase"/>
    <property type="match status" value="1"/>
</dbReference>
<dbReference type="CDD" id="cd03378">
    <property type="entry name" value="beta_CA_cladeC"/>
    <property type="match status" value="1"/>
</dbReference>
<dbReference type="Proteomes" id="UP000198104">
    <property type="component" value="Unassembled WGS sequence"/>
</dbReference>
<evidence type="ECO:0000256" key="3">
    <source>
        <dbReference type="ARBA" id="ARBA00022833"/>
    </source>
</evidence>
<dbReference type="GO" id="GO:0008270">
    <property type="term" value="F:zinc ion binding"/>
    <property type="evidence" value="ECO:0007669"/>
    <property type="project" value="InterPro"/>
</dbReference>
<evidence type="ECO:0000256" key="4">
    <source>
        <dbReference type="ARBA" id="ARBA00023239"/>
    </source>
</evidence>
<dbReference type="SUPFAM" id="SSF53056">
    <property type="entry name" value="beta-carbonic anhydrase, cab"/>
    <property type="match status" value="1"/>
</dbReference>
<feature type="binding site" evidence="6">
    <location>
        <position position="77"/>
    </location>
    <ligand>
        <name>Zn(2+)</name>
        <dbReference type="ChEBI" id="CHEBI:29105"/>
    </ligand>
</feature>
<comment type="catalytic activity">
    <reaction evidence="5">
        <text>hydrogencarbonate + H(+) = CO2 + H2O</text>
        <dbReference type="Rhea" id="RHEA:10748"/>
        <dbReference type="ChEBI" id="CHEBI:15377"/>
        <dbReference type="ChEBI" id="CHEBI:15378"/>
        <dbReference type="ChEBI" id="CHEBI:16526"/>
        <dbReference type="ChEBI" id="CHEBI:17544"/>
        <dbReference type="EC" id="4.2.1.1"/>
    </reaction>
</comment>
<organism evidence="7 8">
    <name type="scientific">Polynucleobacter aenigmaticus</name>
    <dbReference type="NCBI Taxonomy" id="1743164"/>
    <lineage>
        <taxon>Bacteria</taxon>
        <taxon>Pseudomonadati</taxon>
        <taxon>Pseudomonadota</taxon>
        <taxon>Betaproteobacteria</taxon>
        <taxon>Burkholderiales</taxon>
        <taxon>Burkholderiaceae</taxon>
        <taxon>Polynucleobacter</taxon>
    </lineage>
</organism>
<comment type="caution">
    <text evidence="7">The sequence shown here is derived from an EMBL/GenBank/DDBJ whole genome shotgun (WGS) entry which is preliminary data.</text>
</comment>
<comment type="cofactor">
    <cofactor evidence="6">
        <name>Zn(2+)</name>
        <dbReference type="ChEBI" id="CHEBI:29105"/>
    </cofactor>
    <text evidence="6">Binds 1 zinc ion per subunit.</text>
</comment>
<dbReference type="InterPro" id="IPR001765">
    <property type="entry name" value="Carbonic_anhydrase"/>
</dbReference>
<dbReference type="GO" id="GO:0015976">
    <property type="term" value="P:carbon utilization"/>
    <property type="evidence" value="ECO:0007669"/>
    <property type="project" value="InterPro"/>
</dbReference>
<keyword evidence="6" id="KW-0479">Metal-binding</keyword>
<sequence>MFGAVSLLSMLEAKTVLAAGDKQPPILANVMTPDTALKRLTDGNKRYASGKSNIRDFSKTRVALAKGQNPYASILSCADSRVTPELCFDEGRGDLFVNRLAGNFVTPDILASIEYGSAVLGASVIMVLGHSECGAIKAAIDADKNHTDYPGHIQSITTALNPAVKAGLKNGGDLLNATTLENIKMNVAILKDSAPLLRKLVQDKKLIVVGGLYHLDTGKVDLVA</sequence>
<proteinExistence type="inferred from homology"/>
<dbReference type="PANTHER" id="PTHR11002:SF79">
    <property type="entry name" value="CARBONIC ANHYDRASE 2"/>
    <property type="match status" value="1"/>
</dbReference>
<dbReference type="PANTHER" id="PTHR11002">
    <property type="entry name" value="CARBONIC ANHYDRASE"/>
    <property type="match status" value="1"/>
</dbReference>
<dbReference type="GO" id="GO:0004089">
    <property type="term" value="F:carbonate dehydratase activity"/>
    <property type="evidence" value="ECO:0007669"/>
    <property type="project" value="UniProtKB-EC"/>
</dbReference>
<evidence type="ECO:0000313" key="7">
    <source>
        <dbReference type="EMBL" id="OWS69279.1"/>
    </source>
</evidence>
<gene>
    <name evidence="7" type="ORF">CBI30_10305</name>
</gene>
<evidence type="ECO:0000313" key="8">
    <source>
        <dbReference type="Proteomes" id="UP000198104"/>
    </source>
</evidence>
<feature type="binding site" evidence="6">
    <location>
        <position position="133"/>
    </location>
    <ligand>
        <name>Zn(2+)</name>
        <dbReference type="ChEBI" id="CHEBI:29105"/>
    </ligand>
</feature>
<dbReference type="InterPro" id="IPR036874">
    <property type="entry name" value="Carbonic_anhydrase_sf"/>
</dbReference>